<dbReference type="EnsemblMetazoa" id="XM_038011227.1">
    <property type="protein sequence ID" value="XP_037867155.1"/>
    <property type="gene ID" value="LOC119628551"/>
</dbReference>
<dbReference type="AlphaFoldDB" id="A0A8R2QX96"/>
<protein>
    <submittedName>
        <fullName evidence="1">Uncharacterized protein</fullName>
    </submittedName>
</protein>
<proteinExistence type="predicted"/>
<reference evidence="1" key="2">
    <citation type="submission" date="2022-06" db="UniProtKB">
        <authorList>
            <consortium name="EnsemblMetazoa"/>
        </authorList>
    </citation>
    <scope>IDENTIFICATION</scope>
    <source>
        <strain evidence="1">p50T (Dazao)</strain>
    </source>
</reference>
<reference evidence="2" key="1">
    <citation type="journal article" date="2008" name="Insect Biochem. Mol. Biol.">
        <title>The genome of a lepidopteran model insect, the silkworm Bombyx mori.</title>
        <authorList>
            <consortium name="International Silkworm Genome Consortium"/>
        </authorList>
    </citation>
    <scope>NUCLEOTIDE SEQUENCE [LARGE SCALE GENOMIC DNA]</scope>
    <source>
        <strain evidence="2">p50T</strain>
    </source>
</reference>
<organism evidence="1 2">
    <name type="scientific">Bombyx mori</name>
    <name type="common">Silk moth</name>
    <dbReference type="NCBI Taxonomy" id="7091"/>
    <lineage>
        <taxon>Eukaryota</taxon>
        <taxon>Metazoa</taxon>
        <taxon>Ecdysozoa</taxon>
        <taxon>Arthropoda</taxon>
        <taxon>Hexapoda</taxon>
        <taxon>Insecta</taxon>
        <taxon>Pterygota</taxon>
        <taxon>Neoptera</taxon>
        <taxon>Endopterygota</taxon>
        <taxon>Lepidoptera</taxon>
        <taxon>Glossata</taxon>
        <taxon>Ditrysia</taxon>
        <taxon>Bombycoidea</taxon>
        <taxon>Bombycidae</taxon>
        <taxon>Bombycinae</taxon>
        <taxon>Bombyx</taxon>
    </lineage>
</organism>
<name>A0A8R2QX96_BOMMO</name>
<dbReference type="Proteomes" id="UP000005204">
    <property type="component" value="Unassembled WGS sequence"/>
</dbReference>
<accession>A0A8R2QX96</accession>
<keyword evidence="2" id="KW-1185">Reference proteome</keyword>
<sequence length="151" mass="18185">MRSSYTGLDERKSKDTKEKAVIPDENLPRKYLHSTYKFGWCPGDITYTKRFLHKTANITLKTWKDSQADYLYLLVNKHSQRFALQCIVMKAYVARKYLFRRSRLPLYYCQGQAYVLMMNTVQKIEMHEFYLNKKLNMPVTFLFEFYHPLIL</sequence>
<evidence type="ECO:0000313" key="1">
    <source>
        <dbReference type="EnsemblMetazoa" id="XP_037867155.1"/>
    </source>
</evidence>
<evidence type="ECO:0000313" key="2">
    <source>
        <dbReference type="Proteomes" id="UP000005204"/>
    </source>
</evidence>